<name>A0ABZ3CV26_9GAMM</name>
<sequence>MQTERMIDRGARDAERQRLLGRDEWCRRFALRIHKRTGTGNDAASQVAQAAWIDSENDRRQHPEFFNQQEPEAAADEELTYWGE</sequence>
<dbReference type="EMBL" id="CP151919">
    <property type="protein sequence ID" value="XAD54974.1"/>
    <property type="molecule type" value="Genomic_DNA"/>
</dbReference>
<organism evidence="1 2">
    <name type="scientific">Salinicola lusitanus</name>
    <dbReference type="NCBI Taxonomy" id="1949085"/>
    <lineage>
        <taxon>Bacteria</taxon>
        <taxon>Pseudomonadati</taxon>
        <taxon>Pseudomonadota</taxon>
        <taxon>Gammaproteobacteria</taxon>
        <taxon>Oceanospirillales</taxon>
        <taxon>Halomonadaceae</taxon>
        <taxon>Salinicola</taxon>
    </lineage>
</organism>
<protein>
    <submittedName>
        <fullName evidence="1">Uncharacterized protein</fullName>
    </submittedName>
</protein>
<proteinExistence type="predicted"/>
<gene>
    <name evidence="1" type="ORF">AAGT95_03060</name>
</gene>
<reference evidence="1 2" key="1">
    <citation type="submission" date="2024-04" db="EMBL/GenBank/DDBJ databases">
        <title>Salinicola lusitanus LLJ914,a marine bacterium isolated from the Okinawa Trough.</title>
        <authorList>
            <person name="Li J."/>
        </authorList>
    </citation>
    <scope>NUCLEOTIDE SEQUENCE [LARGE SCALE GENOMIC DNA]</scope>
    <source>
        <strain evidence="1 2">LLJ914</strain>
    </source>
</reference>
<evidence type="ECO:0000313" key="1">
    <source>
        <dbReference type="EMBL" id="XAD54974.1"/>
    </source>
</evidence>
<dbReference type="Proteomes" id="UP001453229">
    <property type="component" value="Chromosome"/>
</dbReference>
<accession>A0ABZ3CV26</accession>
<dbReference type="RefSeq" id="WP_342595503.1">
    <property type="nucleotide sequence ID" value="NZ_CP151919.1"/>
</dbReference>
<keyword evidence="2" id="KW-1185">Reference proteome</keyword>
<evidence type="ECO:0000313" key="2">
    <source>
        <dbReference type="Proteomes" id="UP001453229"/>
    </source>
</evidence>